<feature type="compositionally biased region" description="Basic residues" evidence="11">
    <location>
        <begin position="326"/>
        <end position="337"/>
    </location>
</feature>
<evidence type="ECO:0000256" key="5">
    <source>
        <dbReference type="ARBA" id="ARBA00022737"/>
    </source>
</evidence>
<dbReference type="InterPro" id="IPR028458">
    <property type="entry name" value="Twinfilin"/>
</dbReference>
<evidence type="ECO:0000313" key="13">
    <source>
        <dbReference type="EMBL" id="KAJ8101987.1"/>
    </source>
</evidence>
<evidence type="ECO:0000256" key="1">
    <source>
        <dbReference type="ARBA" id="ARBA00004245"/>
    </source>
</evidence>
<dbReference type="PANTHER" id="PTHR13759:SF1">
    <property type="entry name" value="TWINFILIN"/>
    <property type="match status" value="1"/>
</dbReference>
<comment type="function">
    <text evidence="9">Actin-binding protein involved in motile and morphological processes. Inhibits actin polymerization, likely by sequestering G-actin.</text>
</comment>
<dbReference type="Pfam" id="PF00241">
    <property type="entry name" value="Cofilin_ADF"/>
    <property type="match status" value="2"/>
</dbReference>
<evidence type="ECO:0000256" key="2">
    <source>
        <dbReference type="ARBA" id="ARBA00004544"/>
    </source>
</evidence>
<dbReference type="InterPro" id="IPR002108">
    <property type="entry name" value="ADF-H"/>
</dbReference>
<dbReference type="GO" id="GO:0051015">
    <property type="term" value="F:actin filament binding"/>
    <property type="evidence" value="ECO:0007669"/>
    <property type="project" value="TreeGrafter"/>
</dbReference>
<keyword evidence="7" id="KW-0206">Cytoskeleton</keyword>
<evidence type="ECO:0000313" key="14">
    <source>
        <dbReference type="Proteomes" id="UP001217417"/>
    </source>
</evidence>
<keyword evidence="14" id="KW-1185">Reference proteome</keyword>
<sequence>MSNQSGIKASDALLDAFRAFTSDHGARTLLVKIENESLEPGEIIKAEAGYFDDAALLAPYVTDTEPLYILYRTDRTTISTGLVLISYIPDAAPVRRKMLYAATRNTLARELGGDRITASFFTTDKREITPDGFRKFAEHDKVSQPLTDEERALRSVREVEATEGFAGTTTRKSHVSSGLAFPISQAAATGLAGLNGAAAGEYNLVVLEIDVQNESIELAKQAQIEEPTHLHSMISTEQPRYTFFLFRHTVGDVDHESLVFIYTCPGGSKVKERMLYASCRAAIVAEAEAAAGLKVDKRIEAGDGSEITRESLVADLHPQQQENKRAFARPKAPGRRR</sequence>
<dbReference type="AlphaFoldDB" id="A0AAD7QY66"/>
<feature type="domain" description="ADF-H" evidence="12">
    <location>
        <begin position="5"/>
        <end position="138"/>
    </location>
</feature>
<comment type="subunit">
    <text evidence="8">Interacts with G-actin; ADP-actin form.</text>
</comment>
<evidence type="ECO:0000256" key="4">
    <source>
        <dbReference type="ARBA" id="ARBA00022490"/>
    </source>
</evidence>
<evidence type="ECO:0000256" key="8">
    <source>
        <dbReference type="ARBA" id="ARBA00038532"/>
    </source>
</evidence>
<reference evidence="13" key="1">
    <citation type="submission" date="2023-03" db="EMBL/GenBank/DDBJ databases">
        <title>Near-Complete genome sequence of Lipomyces tetrasporous NRRL Y-64009, an oleaginous yeast capable of growing on lignocellulosic hydrolysates.</title>
        <authorList>
            <consortium name="Lawrence Berkeley National Laboratory"/>
            <person name="Jagtap S.S."/>
            <person name="Liu J.-J."/>
            <person name="Walukiewicz H.E."/>
            <person name="Pangilinan J."/>
            <person name="Lipzen A."/>
            <person name="Ahrendt S."/>
            <person name="Koriabine M."/>
            <person name="Cobaugh K."/>
            <person name="Salamov A."/>
            <person name="Yoshinaga Y."/>
            <person name="Ng V."/>
            <person name="Daum C."/>
            <person name="Grigoriev I.V."/>
            <person name="Slininger P.J."/>
            <person name="Dien B.S."/>
            <person name="Jin Y.-S."/>
            <person name="Rao C.V."/>
        </authorList>
    </citation>
    <scope>NUCLEOTIDE SEQUENCE</scope>
    <source>
        <strain evidence="13">NRRL Y-64009</strain>
    </source>
</reference>
<dbReference type="FunFam" id="3.40.20.10:FF:000042">
    <property type="entry name" value="Actin depolymerizing protein"/>
    <property type="match status" value="1"/>
</dbReference>
<dbReference type="RefSeq" id="XP_056045437.1">
    <property type="nucleotide sequence ID" value="XM_056191500.1"/>
</dbReference>
<dbReference type="GO" id="GO:0030042">
    <property type="term" value="P:actin filament depolymerization"/>
    <property type="evidence" value="ECO:0007669"/>
    <property type="project" value="TreeGrafter"/>
</dbReference>
<evidence type="ECO:0000256" key="10">
    <source>
        <dbReference type="ARBA" id="ARBA00069496"/>
    </source>
</evidence>
<dbReference type="PROSITE" id="PS51263">
    <property type="entry name" value="ADF_H"/>
    <property type="match status" value="2"/>
</dbReference>
<dbReference type="GO" id="GO:0005884">
    <property type="term" value="C:actin filament"/>
    <property type="evidence" value="ECO:0007669"/>
    <property type="project" value="TreeGrafter"/>
</dbReference>
<dbReference type="CDD" id="cd11284">
    <property type="entry name" value="ADF_Twf-C_like"/>
    <property type="match status" value="1"/>
</dbReference>
<dbReference type="PANTHER" id="PTHR13759">
    <property type="entry name" value="TWINFILIN"/>
    <property type="match status" value="1"/>
</dbReference>
<evidence type="ECO:0000256" key="6">
    <source>
        <dbReference type="ARBA" id="ARBA00023203"/>
    </source>
</evidence>
<evidence type="ECO:0000256" key="7">
    <source>
        <dbReference type="ARBA" id="ARBA00023212"/>
    </source>
</evidence>
<feature type="region of interest" description="Disordered" evidence="11">
    <location>
        <begin position="313"/>
        <end position="337"/>
    </location>
</feature>
<dbReference type="GO" id="GO:0003785">
    <property type="term" value="F:actin monomer binding"/>
    <property type="evidence" value="ECO:0007669"/>
    <property type="project" value="TreeGrafter"/>
</dbReference>
<dbReference type="SMART" id="SM00102">
    <property type="entry name" value="ADF"/>
    <property type="match status" value="2"/>
</dbReference>
<dbReference type="SUPFAM" id="SSF55753">
    <property type="entry name" value="Actin depolymerizing proteins"/>
    <property type="match status" value="2"/>
</dbReference>
<keyword evidence="6" id="KW-0009">Actin-binding</keyword>
<organism evidence="13 14">
    <name type="scientific">Lipomyces tetrasporus</name>
    <dbReference type="NCBI Taxonomy" id="54092"/>
    <lineage>
        <taxon>Eukaryota</taxon>
        <taxon>Fungi</taxon>
        <taxon>Dikarya</taxon>
        <taxon>Ascomycota</taxon>
        <taxon>Saccharomycotina</taxon>
        <taxon>Lipomycetes</taxon>
        <taxon>Lipomycetales</taxon>
        <taxon>Lipomycetaceae</taxon>
        <taxon>Lipomyces</taxon>
    </lineage>
</organism>
<comment type="similarity">
    <text evidence="3">Belongs to the actin-binding proteins ADF family. Twinfilin subfamily.</text>
</comment>
<accession>A0AAD7QY66</accession>
<proteinExistence type="inferred from homology"/>
<dbReference type="GeneID" id="80886666"/>
<dbReference type="CDD" id="cd11285">
    <property type="entry name" value="ADF_Twf-N_like"/>
    <property type="match status" value="1"/>
</dbReference>
<dbReference type="Proteomes" id="UP001217417">
    <property type="component" value="Unassembled WGS sequence"/>
</dbReference>
<feature type="domain" description="ADF-H" evidence="12">
    <location>
        <begin position="178"/>
        <end position="317"/>
    </location>
</feature>
<gene>
    <name evidence="13" type="ORF">POJ06DRAFT_74689</name>
</gene>
<dbReference type="FunFam" id="3.40.20.10:FF:000007">
    <property type="entry name" value="Twinfilin-1 isoform 1"/>
    <property type="match status" value="1"/>
</dbReference>
<dbReference type="GO" id="GO:0051016">
    <property type="term" value="P:barbed-end actin filament capping"/>
    <property type="evidence" value="ECO:0007669"/>
    <property type="project" value="TreeGrafter"/>
</dbReference>
<keyword evidence="5" id="KW-0677">Repeat</keyword>
<dbReference type="InterPro" id="IPR029006">
    <property type="entry name" value="ADF-H/Gelsolin-like_dom_sf"/>
</dbReference>
<protein>
    <recommendedName>
        <fullName evidence="10">Twinfilin</fullName>
    </recommendedName>
</protein>
<dbReference type="Gene3D" id="3.40.20.10">
    <property type="entry name" value="Severin"/>
    <property type="match status" value="2"/>
</dbReference>
<evidence type="ECO:0000256" key="9">
    <source>
        <dbReference type="ARBA" id="ARBA00056419"/>
    </source>
</evidence>
<evidence type="ECO:0000256" key="11">
    <source>
        <dbReference type="SAM" id="MobiDB-lite"/>
    </source>
</evidence>
<evidence type="ECO:0000259" key="12">
    <source>
        <dbReference type="PROSITE" id="PS51263"/>
    </source>
</evidence>
<name>A0AAD7QY66_9ASCO</name>
<dbReference type="EMBL" id="JARPMG010000003">
    <property type="protein sequence ID" value="KAJ8101987.1"/>
    <property type="molecule type" value="Genomic_DNA"/>
</dbReference>
<comment type="caution">
    <text evidence="13">The sequence shown here is derived from an EMBL/GenBank/DDBJ whole genome shotgun (WGS) entry which is preliminary data.</text>
</comment>
<dbReference type="GO" id="GO:0005938">
    <property type="term" value="C:cell cortex"/>
    <property type="evidence" value="ECO:0007669"/>
    <property type="project" value="UniProtKB-SubCell"/>
</dbReference>
<evidence type="ECO:0000256" key="3">
    <source>
        <dbReference type="ARBA" id="ARBA00009557"/>
    </source>
</evidence>
<comment type="subcellular location">
    <subcellularLocation>
        <location evidence="2">Cytoplasm</location>
        <location evidence="2">Cell cortex</location>
    </subcellularLocation>
    <subcellularLocation>
        <location evidence="1">Cytoplasm</location>
        <location evidence="1">Cytoskeleton</location>
    </subcellularLocation>
</comment>
<keyword evidence="4" id="KW-0963">Cytoplasm</keyword>